<organism evidence="2 3">
    <name type="scientific">Mycena chlorophos</name>
    <name type="common">Agaric fungus</name>
    <name type="synonym">Agaricus chlorophos</name>
    <dbReference type="NCBI Taxonomy" id="658473"/>
    <lineage>
        <taxon>Eukaryota</taxon>
        <taxon>Fungi</taxon>
        <taxon>Dikarya</taxon>
        <taxon>Basidiomycota</taxon>
        <taxon>Agaricomycotina</taxon>
        <taxon>Agaricomycetes</taxon>
        <taxon>Agaricomycetidae</taxon>
        <taxon>Agaricales</taxon>
        <taxon>Marasmiineae</taxon>
        <taxon>Mycenaceae</taxon>
        <taxon>Mycena</taxon>
    </lineage>
</organism>
<sequence>MDDCDCDIECSDFQCGDCLDCDCGHCCDPHHNPCFNLGLLLCRWWAWSDDHCCTPFCWDIWCSRRKLDGVPPPGQRRPPGDVEQQQPRLIADMQAPPTYAETEEAALMGSRGSPLPQEGDPLLGKSPMGTTSSAQHRNEAGSQAALAEALLALVGLQKSILCALLEARRGRQDYHHVTWMHGFTRTSTSMKSSPTVQRLGGWRSWFAVAPAPTTGFSSYPSIDLRDPDHVPRRFQARPSSTLIPSIAAKKVLTIKETKDGKLM</sequence>
<feature type="region of interest" description="Disordered" evidence="1">
    <location>
        <begin position="106"/>
        <end position="140"/>
    </location>
</feature>
<accession>A0ABQ0L9Y3</accession>
<dbReference type="EMBL" id="DF843991">
    <property type="protein sequence ID" value="GAT47772.1"/>
    <property type="molecule type" value="Genomic_DNA"/>
</dbReference>
<evidence type="ECO:0000256" key="1">
    <source>
        <dbReference type="SAM" id="MobiDB-lite"/>
    </source>
</evidence>
<protein>
    <submittedName>
        <fullName evidence="2">Uncharacterized protein</fullName>
    </submittedName>
</protein>
<name>A0ABQ0L9Y3_MYCCL</name>
<gene>
    <name evidence="2" type="ORF">MCHLO_05215</name>
</gene>
<dbReference type="Proteomes" id="UP000815677">
    <property type="component" value="Unassembled WGS sequence"/>
</dbReference>
<proteinExistence type="predicted"/>
<evidence type="ECO:0000313" key="3">
    <source>
        <dbReference type="Proteomes" id="UP000815677"/>
    </source>
</evidence>
<reference evidence="2" key="1">
    <citation type="submission" date="2014-09" db="EMBL/GenBank/DDBJ databases">
        <title>Genome sequence of the luminous mushroom Mycena chlorophos for searching fungal bioluminescence genes.</title>
        <authorList>
            <person name="Tanaka Y."/>
            <person name="Kasuga D."/>
            <person name="Oba Y."/>
            <person name="Hase S."/>
            <person name="Sato K."/>
            <person name="Oba Y."/>
            <person name="Sakakibara Y."/>
        </authorList>
    </citation>
    <scope>NUCLEOTIDE SEQUENCE</scope>
</reference>
<evidence type="ECO:0000313" key="2">
    <source>
        <dbReference type="EMBL" id="GAT47772.1"/>
    </source>
</evidence>
<keyword evidence="3" id="KW-1185">Reference proteome</keyword>